<dbReference type="OrthoDB" id="6358017at2"/>
<dbReference type="EMBL" id="AAOE01000001">
    <property type="protein sequence ID" value="EAR11219.1"/>
    <property type="molecule type" value="Genomic_DNA"/>
</dbReference>
<sequence length="357" mass="39543">MFIRLLAVCTAGVVFAILIWLRSQQPETAMPNQAAHAVQTPPIDFVPVADQNTATRAEEPLSNADFDNDGPPELQWVVDDFESQIQYPEQSRPIADSDSLKKYLPNQSSPIHREVSQGTFELTTDRLRFSPTEPITGTLTVPDGLVAARVSLRLMQNGQELARHPNLEGSGYTPFLFPALTQSWQDQGQLFVVATLTASGEDDVTLSTPVLPDLRNDNFRMTTARASFVEGAWLVIPIDVHIKDPGFYRLEGNLYSANTGEPLLHLMNEQELSSGKGVLPLMAHIRALERMGDPGDYLLDDLVLERMPAPPDFSVHQGLVPEGSIEVQGYPFPSYLDEDYVDADALARLEFLRSLSQ</sequence>
<comment type="caution">
    <text evidence="1">The sequence shown here is derived from an EMBL/GenBank/DDBJ whole genome shotgun (WGS) entry which is preliminary data.</text>
</comment>
<organism evidence="1 2">
    <name type="scientific">Reinekea blandensis MED297</name>
    <dbReference type="NCBI Taxonomy" id="314283"/>
    <lineage>
        <taxon>Bacteria</taxon>
        <taxon>Pseudomonadati</taxon>
        <taxon>Pseudomonadota</taxon>
        <taxon>Gammaproteobacteria</taxon>
        <taxon>Oceanospirillales</taxon>
        <taxon>Saccharospirillaceae</taxon>
        <taxon>Reinekea</taxon>
    </lineage>
</organism>
<dbReference type="Proteomes" id="UP000005953">
    <property type="component" value="Unassembled WGS sequence"/>
</dbReference>
<keyword evidence="2" id="KW-1185">Reference proteome</keyword>
<dbReference type="STRING" id="314283.MED297_20067"/>
<proteinExistence type="predicted"/>
<name>A4B9B8_9GAMM</name>
<dbReference type="RefSeq" id="WP_008044738.1">
    <property type="nucleotide sequence ID" value="NZ_CH724151.1"/>
</dbReference>
<reference evidence="1 2" key="1">
    <citation type="submission" date="2006-02" db="EMBL/GenBank/DDBJ databases">
        <authorList>
            <person name="Pinhassi J."/>
            <person name="Pedros-Alio C."/>
            <person name="Ferriera S."/>
            <person name="Johnson J."/>
            <person name="Kravitz S."/>
            <person name="Halpern A."/>
            <person name="Remington K."/>
            <person name="Beeson K."/>
            <person name="Tran B."/>
            <person name="Rogers Y.-H."/>
            <person name="Friedman R."/>
            <person name="Venter J.C."/>
        </authorList>
    </citation>
    <scope>NUCLEOTIDE SEQUENCE [LARGE SCALE GENOMIC DNA]</scope>
    <source>
        <strain evidence="1 2">MED297</strain>
    </source>
</reference>
<protein>
    <submittedName>
        <fullName evidence="1">Uncharacterized protein</fullName>
    </submittedName>
</protein>
<accession>A4B9B8</accession>
<evidence type="ECO:0000313" key="1">
    <source>
        <dbReference type="EMBL" id="EAR11219.1"/>
    </source>
</evidence>
<evidence type="ECO:0000313" key="2">
    <source>
        <dbReference type="Proteomes" id="UP000005953"/>
    </source>
</evidence>
<dbReference type="HOGENOM" id="CLU_775839_0_0_6"/>
<dbReference type="AlphaFoldDB" id="A4B9B8"/>
<gene>
    <name evidence="1" type="ORF">MED297_20067</name>
</gene>